<dbReference type="InterPro" id="IPR013783">
    <property type="entry name" value="Ig-like_fold"/>
</dbReference>
<keyword evidence="2" id="KW-0067">ATP-binding</keyword>
<dbReference type="Gene3D" id="2.60.40.10">
    <property type="entry name" value="Immunoglobulins"/>
    <property type="match status" value="2"/>
</dbReference>
<dbReference type="InterPro" id="IPR014756">
    <property type="entry name" value="Ig_E-set"/>
</dbReference>
<feature type="domain" description="IPT/TIG" evidence="3">
    <location>
        <begin position="173"/>
        <end position="293"/>
    </location>
</feature>
<dbReference type="InterPro" id="IPR002909">
    <property type="entry name" value="IPT_dom"/>
</dbReference>
<dbReference type="GO" id="GO:0016887">
    <property type="term" value="F:ATP hydrolysis activity"/>
    <property type="evidence" value="ECO:0007669"/>
    <property type="project" value="InterPro"/>
</dbReference>
<dbReference type="SMART" id="SM00429">
    <property type="entry name" value="IPT"/>
    <property type="match status" value="2"/>
</dbReference>
<feature type="domain" description="IPT/TIG" evidence="3">
    <location>
        <begin position="295"/>
        <end position="391"/>
    </location>
</feature>
<dbReference type="SUPFAM" id="SSF81296">
    <property type="entry name" value="E set domains"/>
    <property type="match status" value="1"/>
</dbReference>
<dbReference type="InterPro" id="IPR003959">
    <property type="entry name" value="ATPase_AAA_core"/>
</dbReference>
<dbReference type="InterPro" id="IPR000641">
    <property type="entry name" value="CbxX/CfxQ"/>
</dbReference>
<evidence type="ECO:0000256" key="2">
    <source>
        <dbReference type="ARBA" id="ARBA00022840"/>
    </source>
</evidence>
<evidence type="ECO:0000256" key="1">
    <source>
        <dbReference type="ARBA" id="ARBA00022741"/>
    </source>
</evidence>
<comment type="caution">
    <text evidence="4">The sequence shown here is derived from an EMBL/GenBank/DDBJ whole genome shotgun (WGS) entry which is preliminary data.</text>
</comment>
<name>A0A0M0JT85_9EUKA</name>
<evidence type="ECO:0000313" key="5">
    <source>
        <dbReference type="Proteomes" id="UP000037460"/>
    </source>
</evidence>
<keyword evidence="1" id="KW-0547">Nucleotide-binding</keyword>
<evidence type="ECO:0000259" key="3">
    <source>
        <dbReference type="SMART" id="SM00429"/>
    </source>
</evidence>
<dbReference type="InterPro" id="IPR027417">
    <property type="entry name" value="P-loop_NTPase"/>
</dbReference>
<dbReference type="SUPFAM" id="SSF52540">
    <property type="entry name" value="P-loop containing nucleoside triphosphate hydrolases"/>
    <property type="match status" value="2"/>
</dbReference>
<sequence>MGSAKGGGYVANGRVRGQMCMTRGVRYTLEVVAPGNPLCLTFASLGGPFAVQLLLTTGPNINPLEYGEMSFVPDASLPSAFYYQSIIFQFDSFDPAVQRINLLEPQGTSRLQFNMCPDDPNSQLAPFLSRNGSVIETRVPPMPNGTRLVGVVFSPNGAEEDYVGPLNYTYHDELELHAVSPAGSPIDGRTDLLVTGAFLDQVADALTDDRVRCLFDASDSVAAPDGPLVLPQASPIAFRNTTHLICRSPPSWLGRPTYLLHGAPLRKEVRTVRLRVALNGVTGSVSSVPFEYFAQPNISDLLPRAGSVDGGTLVPLSGRGLLNYNDTYDRAVCRFGVPAAKLFVLNDAAALCTSPPADAGCVVPGVVPVQVALNGVVFGTLPWRQAPFEYHAPLTIRAVWPLGGVDEGGTVVTDRGSGFALRHTERRPYGAPDAPKCLFGDTLSVGWTPNVTDTARWAPADLTTRVVVAGALGTTLALLRETETNRSFVETLNDAYVSLNRVFVGNPGTVKTTVAKLYRQISKGDLVLATPADLIGSSLGQSEEKTNALLDKALGCVLVIDEAYGLDPLSSFGGPGGGGGASGDRFKTAVINTPFKTAVINTLVSRVQGDAGADRCVLLLGYRNEMELMLRRGNPGLARRFQLDKAFIFDNYDDEALLRILLRNVERRGKSIAPETARLVVQQDLVRARLRPNFGNAGAVDNSVSSAVLRVEARLEALPAETRALQTELLISDFVIEKPHFTDPSIIFDGLIGCDAIKTRLTEYQVVMQAAKAAGRNPIDDLALTFAFQGSPGTGKTTVARRMGMLFEALGVLPSADVVQVSASQLTTGFVGQTGAKTREIFESARGAVLFIVSPCTGTAPAFVNTDPLIFGGTFTETSTSPIDPRPACGSAAYSNVDPVPNGDTFFSAATYKGAFGSVNWLDGWSLFNLPNRPGFVSSTFTCPSAADPDDPVVLCGTLTADKMLYRGGLYVLTCQTFVPSGITLAVQAGVTIYASPVAAGGGGAPALIIEKGGSLLAEGSATAPITFTAFNPTESSSSSVSTDSTSADTVLETRGKWGGLILLGKAPTNVATTTVIEGITAKTYGGTNPTDSSGSMQYVRVWHGGAVVGANNEINGITFGGVGSGTVVDHCEVAFNADDGFEFFGGTVDVKYLSVLFVIDDGFDMDQGYIGKGQFLFVIEGLSGDHSMEIDSGLGSNQDVTPRSHPAFYSFTLIGGGSGTGARTGELMHINDGTGGKFGNGILAHPHLNGLLFEDCGSTLSYTQTLPAASVSISNPGYFYFSANYIIDTATTASQFALLAGGSGVAACTVADTWSAVIGAPGFAAVATTDLAEGSATFNPLPTTIGAACTGTVDAPPNSDTFFSTVTCKGAFGSSTDNWLAGYSWLACNGKMAGATCTSSAARAALAPPFATLLPTVTLLSSTYSSDTALGASVSYILASQVLVSAALTIPAGTTIFALPVPNGVAAPALVVLKGGLLVASGTASSPITLTTILSDSALSGSATAVTDSSSDAIALGERGKWGGLILLGNAPTNVATTKQIEGITGPTYGGTAPTESSGTLQYVRVWHGGAIVGANNEINGITFGGVGSGTIVDHCEVAYSADDGFEFFSGTVNVKYLSVLFDTDDGYMGKGQFLFALLGA</sequence>
<dbReference type="OrthoDB" id="2423195at2759"/>
<dbReference type="Pfam" id="PF01833">
    <property type="entry name" value="TIG"/>
    <property type="match status" value="1"/>
</dbReference>
<dbReference type="Gene3D" id="3.40.50.300">
    <property type="entry name" value="P-loop containing nucleotide triphosphate hydrolases"/>
    <property type="match status" value="2"/>
</dbReference>
<keyword evidence="4" id="KW-0378">Hydrolase</keyword>
<evidence type="ECO:0000313" key="4">
    <source>
        <dbReference type="EMBL" id="KOO29866.1"/>
    </source>
</evidence>
<dbReference type="EMBL" id="JWZX01002342">
    <property type="protein sequence ID" value="KOO29866.1"/>
    <property type="molecule type" value="Genomic_DNA"/>
</dbReference>
<proteinExistence type="predicted"/>
<dbReference type="Gene3D" id="1.10.8.60">
    <property type="match status" value="1"/>
</dbReference>
<dbReference type="PANTHER" id="PTHR41339">
    <property type="entry name" value="LIPL48"/>
    <property type="match status" value="1"/>
</dbReference>
<reference evidence="5" key="1">
    <citation type="journal article" date="2015" name="PLoS Genet.">
        <title>Genome Sequence and Transcriptome Analyses of Chrysochromulina tobin: Metabolic Tools for Enhanced Algal Fitness in the Prominent Order Prymnesiales (Haptophyceae).</title>
        <authorList>
            <person name="Hovde B.T."/>
            <person name="Deodato C.R."/>
            <person name="Hunsperger H.M."/>
            <person name="Ryken S.A."/>
            <person name="Yost W."/>
            <person name="Jha R.K."/>
            <person name="Patterson J."/>
            <person name="Monnat R.J. Jr."/>
            <person name="Barlow S.B."/>
            <person name="Starkenburg S.R."/>
            <person name="Cattolico R.A."/>
        </authorList>
    </citation>
    <scope>NUCLEOTIDE SEQUENCE</scope>
    <source>
        <strain evidence="5">CCMP291</strain>
    </source>
</reference>
<dbReference type="GO" id="GO:0005524">
    <property type="term" value="F:ATP binding"/>
    <property type="evidence" value="ECO:0007669"/>
    <property type="project" value="UniProtKB-KW"/>
</dbReference>
<keyword evidence="5" id="KW-1185">Reference proteome</keyword>
<protein>
    <submittedName>
        <fullName evidence="4">p-loop containing nucleoside triphosphate hydrolase protein</fullName>
    </submittedName>
</protein>
<dbReference type="PANTHER" id="PTHR41339:SF1">
    <property type="entry name" value="SECRETED PROTEIN"/>
    <property type="match status" value="1"/>
</dbReference>
<dbReference type="Proteomes" id="UP000037460">
    <property type="component" value="Unassembled WGS sequence"/>
</dbReference>
<dbReference type="Pfam" id="PF00004">
    <property type="entry name" value="AAA"/>
    <property type="match status" value="2"/>
</dbReference>
<feature type="non-terminal residue" evidence="4">
    <location>
        <position position="1642"/>
    </location>
</feature>
<accession>A0A0M0JT85</accession>
<gene>
    <name evidence="4" type="ORF">Ctob_015456</name>
</gene>
<organism evidence="4 5">
    <name type="scientific">Chrysochromulina tobinii</name>
    <dbReference type="NCBI Taxonomy" id="1460289"/>
    <lineage>
        <taxon>Eukaryota</taxon>
        <taxon>Haptista</taxon>
        <taxon>Haptophyta</taxon>
        <taxon>Prymnesiophyceae</taxon>
        <taxon>Prymnesiales</taxon>
        <taxon>Chrysochromulinaceae</taxon>
        <taxon>Chrysochromulina</taxon>
    </lineage>
</organism>
<dbReference type="PRINTS" id="PR00819">
    <property type="entry name" value="CBXCFQXSUPER"/>
</dbReference>